<evidence type="ECO:0000313" key="4">
    <source>
        <dbReference type="Proteomes" id="UP000835052"/>
    </source>
</evidence>
<dbReference type="EMBL" id="CAJGYM010000146">
    <property type="protein sequence ID" value="CAD6198967.1"/>
    <property type="molecule type" value="Genomic_DNA"/>
</dbReference>
<feature type="signal peptide" evidence="2">
    <location>
        <begin position="1"/>
        <end position="22"/>
    </location>
</feature>
<name>A0A8S1HQP6_9PELO</name>
<keyword evidence="4" id="KW-1185">Reference proteome</keyword>
<organism evidence="3 4">
    <name type="scientific">Caenorhabditis auriculariae</name>
    <dbReference type="NCBI Taxonomy" id="2777116"/>
    <lineage>
        <taxon>Eukaryota</taxon>
        <taxon>Metazoa</taxon>
        <taxon>Ecdysozoa</taxon>
        <taxon>Nematoda</taxon>
        <taxon>Chromadorea</taxon>
        <taxon>Rhabditida</taxon>
        <taxon>Rhabditina</taxon>
        <taxon>Rhabditomorpha</taxon>
        <taxon>Rhabditoidea</taxon>
        <taxon>Rhabditidae</taxon>
        <taxon>Peloderinae</taxon>
        <taxon>Caenorhabditis</taxon>
    </lineage>
</organism>
<evidence type="ECO:0000256" key="2">
    <source>
        <dbReference type="SAM" id="SignalP"/>
    </source>
</evidence>
<dbReference type="AlphaFoldDB" id="A0A8S1HQP6"/>
<comment type="caution">
    <text evidence="3">The sequence shown here is derived from an EMBL/GenBank/DDBJ whole genome shotgun (WGS) entry which is preliminary data.</text>
</comment>
<evidence type="ECO:0000313" key="3">
    <source>
        <dbReference type="EMBL" id="CAD6198967.1"/>
    </source>
</evidence>
<sequence length="132" mass="14982">MLPKVVIPLLVVLIALLTPTVAQFRCRTNADCPAAFPYCRGGWCERRLPEPPRGAPPKVPWYQNFPWNKKPLPPPGPSHPFTMRPRPDKECDQDYQCPVWRPRCVNNKCVPQLFSSRGDPGRGRPDPTATRP</sequence>
<reference evidence="3" key="1">
    <citation type="submission" date="2020-10" db="EMBL/GenBank/DDBJ databases">
        <authorList>
            <person name="Kikuchi T."/>
        </authorList>
    </citation>
    <scope>NUCLEOTIDE SEQUENCE</scope>
    <source>
        <strain evidence="3">NKZ352</strain>
    </source>
</reference>
<evidence type="ECO:0000256" key="1">
    <source>
        <dbReference type="SAM" id="MobiDB-lite"/>
    </source>
</evidence>
<feature type="chain" id="PRO_5035863155" description="Secreted protein" evidence="2">
    <location>
        <begin position="23"/>
        <end position="132"/>
    </location>
</feature>
<protein>
    <recommendedName>
        <fullName evidence="5">Secreted protein</fullName>
    </recommendedName>
</protein>
<accession>A0A8S1HQP6</accession>
<evidence type="ECO:0008006" key="5">
    <source>
        <dbReference type="Google" id="ProtNLM"/>
    </source>
</evidence>
<proteinExistence type="predicted"/>
<gene>
    <name evidence="3" type="ORF">CAUJ_LOCUS14872</name>
</gene>
<keyword evidence="2" id="KW-0732">Signal</keyword>
<dbReference type="Proteomes" id="UP000835052">
    <property type="component" value="Unassembled WGS sequence"/>
</dbReference>
<feature type="region of interest" description="Disordered" evidence="1">
    <location>
        <begin position="111"/>
        <end position="132"/>
    </location>
</feature>